<keyword evidence="8 14" id="KW-0418">Kinase</keyword>
<accession>A0A0R1MT88</accession>
<evidence type="ECO:0000256" key="5">
    <source>
        <dbReference type="ARBA" id="ARBA00022679"/>
    </source>
</evidence>
<comment type="pathway">
    <text evidence="2 14">Cofactor biosynthesis; FMN biosynthesis; FMN from riboflavin (ATP route): step 1/1.</text>
</comment>
<protein>
    <recommendedName>
        <fullName evidence="14">Riboflavin biosynthesis protein</fullName>
    </recommendedName>
    <domain>
        <recommendedName>
            <fullName evidence="14">Riboflavin kinase</fullName>
            <ecNumber evidence="14">2.7.1.26</ecNumber>
        </recommendedName>
        <alternativeName>
            <fullName evidence="14">Flavokinase</fullName>
        </alternativeName>
    </domain>
    <domain>
        <recommendedName>
            <fullName evidence="14">FMN adenylyltransferase</fullName>
            <ecNumber evidence="14">2.7.7.2</ecNumber>
        </recommendedName>
        <alternativeName>
            <fullName evidence="14">FAD pyrophosphorylase</fullName>
        </alternativeName>
        <alternativeName>
            <fullName evidence="14">FAD synthase</fullName>
        </alternativeName>
    </domain>
</protein>
<keyword evidence="6 14" id="KW-0548">Nucleotidyltransferase</keyword>
<evidence type="ECO:0000256" key="3">
    <source>
        <dbReference type="ARBA" id="ARBA00022630"/>
    </source>
</evidence>
<name>A0A0R1MT88_9LACO</name>
<dbReference type="GO" id="GO:0009398">
    <property type="term" value="P:FMN biosynthetic process"/>
    <property type="evidence" value="ECO:0007669"/>
    <property type="project" value="UniProtKB-UniRule"/>
</dbReference>
<dbReference type="InterPro" id="IPR023468">
    <property type="entry name" value="Riboflavin_kinase"/>
</dbReference>
<comment type="pathway">
    <text evidence="1 14">Cofactor biosynthesis; FAD biosynthesis; FAD from FMN: step 1/1.</text>
</comment>
<dbReference type="InterPro" id="IPR014729">
    <property type="entry name" value="Rossmann-like_a/b/a_fold"/>
</dbReference>
<dbReference type="GO" id="GO:0005524">
    <property type="term" value="F:ATP binding"/>
    <property type="evidence" value="ECO:0007669"/>
    <property type="project" value="UniProtKB-UniRule"/>
</dbReference>
<organism evidence="16 17">
    <name type="scientific">Liquorilactobacillus hordei DSM 19519</name>
    <dbReference type="NCBI Taxonomy" id="1423759"/>
    <lineage>
        <taxon>Bacteria</taxon>
        <taxon>Bacillati</taxon>
        <taxon>Bacillota</taxon>
        <taxon>Bacilli</taxon>
        <taxon>Lactobacillales</taxon>
        <taxon>Lactobacillaceae</taxon>
        <taxon>Liquorilactobacillus</taxon>
    </lineage>
</organism>
<proteinExistence type="inferred from homology"/>
<evidence type="ECO:0000256" key="6">
    <source>
        <dbReference type="ARBA" id="ARBA00022695"/>
    </source>
</evidence>
<comment type="catalytic activity">
    <reaction evidence="13 14">
        <text>FMN + ATP + H(+) = FAD + diphosphate</text>
        <dbReference type="Rhea" id="RHEA:17237"/>
        <dbReference type="ChEBI" id="CHEBI:15378"/>
        <dbReference type="ChEBI" id="CHEBI:30616"/>
        <dbReference type="ChEBI" id="CHEBI:33019"/>
        <dbReference type="ChEBI" id="CHEBI:57692"/>
        <dbReference type="ChEBI" id="CHEBI:58210"/>
        <dbReference type="EC" id="2.7.7.2"/>
    </reaction>
</comment>
<keyword evidence="10 14" id="KW-0067">ATP-binding</keyword>
<comment type="similarity">
    <text evidence="14">Belongs to the ribF family.</text>
</comment>
<dbReference type="InterPro" id="IPR015865">
    <property type="entry name" value="Riboflavin_kinase_bac/euk"/>
</dbReference>
<keyword evidence="7 14" id="KW-0547">Nucleotide-binding</keyword>
<dbReference type="GO" id="GO:0003919">
    <property type="term" value="F:FMN adenylyltransferase activity"/>
    <property type="evidence" value="ECO:0007669"/>
    <property type="project" value="UniProtKB-UniRule"/>
</dbReference>
<evidence type="ECO:0000256" key="14">
    <source>
        <dbReference type="PIRNR" id="PIRNR004491"/>
    </source>
</evidence>
<dbReference type="EMBL" id="AZDX01000001">
    <property type="protein sequence ID" value="KRL08293.1"/>
    <property type="molecule type" value="Genomic_DNA"/>
</dbReference>
<dbReference type="SUPFAM" id="SSF82114">
    <property type="entry name" value="Riboflavin kinase-like"/>
    <property type="match status" value="1"/>
</dbReference>
<dbReference type="InterPro" id="IPR023465">
    <property type="entry name" value="Riboflavin_kinase_dom_sf"/>
</dbReference>
<dbReference type="PATRIC" id="fig|1423759.3.peg.83"/>
<dbReference type="InterPro" id="IPR015864">
    <property type="entry name" value="FAD_synthase"/>
</dbReference>
<dbReference type="SUPFAM" id="SSF52374">
    <property type="entry name" value="Nucleotidylyl transferase"/>
    <property type="match status" value="1"/>
</dbReference>
<evidence type="ECO:0000256" key="4">
    <source>
        <dbReference type="ARBA" id="ARBA00022643"/>
    </source>
</evidence>
<dbReference type="Pfam" id="PF06574">
    <property type="entry name" value="FAD_syn"/>
    <property type="match status" value="1"/>
</dbReference>
<dbReference type="GO" id="GO:0006747">
    <property type="term" value="P:FAD biosynthetic process"/>
    <property type="evidence" value="ECO:0007669"/>
    <property type="project" value="UniProtKB-UniRule"/>
</dbReference>
<dbReference type="CDD" id="cd02064">
    <property type="entry name" value="FAD_synthetase_N"/>
    <property type="match status" value="1"/>
</dbReference>
<keyword evidence="11" id="KW-0511">Multifunctional enzyme</keyword>
<sequence>MQVINLAEPFNKSILPTGDVVLALGFFDGVHRGHQAVIQRAKSEAKKHNVKLAVMTLDMHPSIPFKGVKPQDIKYLTTLGQKNKLFESLGADIMYVVSLNDLLVKMGPQEFVDKYMVGLNARAIVAGSDYTYGKKNIANMQILPKYAKNRFEIIKVKHLNDKEQKISSTRIRKALLCGDIKCANELLGYHYQNNGKVVHGEQRGRKLGFPTINVAVNTQEMLPAEGIYVVKVEIIGKNVLGMASIGRNETFGEGRKVTLEINLLDFSQMVYGENVVVNWYYKLRGQVKYTGPAGLIAQLEKDEENTRNYFKKIR</sequence>
<dbReference type="GO" id="GO:0009231">
    <property type="term" value="P:riboflavin biosynthetic process"/>
    <property type="evidence" value="ECO:0007669"/>
    <property type="project" value="InterPro"/>
</dbReference>
<dbReference type="SMART" id="SM00904">
    <property type="entry name" value="Flavokinase"/>
    <property type="match status" value="1"/>
</dbReference>
<evidence type="ECO:0000256" key="9">
    <source>
        <dbReference type="ARBA" id="ARBA00022827"/>
    </source>
</evidence>
<dbReference type="InterPro" id="IPR002606">
    <property type="entry name" value="Riboflavin_kinase_bac"/>
</dbReference>
<dbReference type="OrthoDB" id="9803667at2"/>
<dbReference type="GO" id="GO:0008531">
    <property type="term" value="F:riboflavin kinase activity"/>
    <property type="evidence" value="ECO:0007669"/>
    <property type="project" value="UniProtKB-UniRule"/>
</dbReference>
<evidence type="ECO:0000256" key="2">
    <source>
        <dbReference type="ARBA" id="ARBA00005201"/>
    </source>
</evidence>
<dbReference type="PANTHER" id="PTHR22749">
    <property type="entry name" value="RIBOFLAVIN KINASE/FMN ADENYLYLTRANSFERASE"/>
    <property type="match status" value="1"/>
</dbReference>
<reference evidence="16 17" key="1">
    <citation type="journal article" date="2015" name="Genome Announc.">
        <title>Expanding the biotechnology potential of lactobacilli through comparative genomics of 213 strains and associated genera.</title>
        <authorList>
            <person name="Sun Z."/>
            <person name="Harris H.M."/>
            <person name="McCann A."/>
            <person name="Guo C."/>
            <person name="Argimon S."/>
            <person name="Zhang W."/>
            <person name="Yang X."/>
            <person name="Jeffery I.B."/>
            <person name="Cooney J.C."/>
            <person name="Kagawa T.F."/>
            <person name="Liu W."/>
            <person name="Song Y."/>
            <person name="Salvetti E."/>
            <person name="Wrobel A."/>
            <person name="Rasinkangas P."/>
            <person name="Parkhill J."/>
            <person name="Rea M.C."/>
            <person name="O'Sullivan O."/>
            <person name="Ritari J."/>
            <person name="Douillard F.P."/>
            <person name="Paul Ross R."/>
            <person name="Yang R."/>
            <person name="Briner A.E."/>
            <person name="Felis G.E."/>
            <person name="de Vos W.M."/>
            <person name="Barrangou R."/>
            <person name="Klaenhammer T.R."/>
            <person name="Caufield P.W."/>
            <person name="Cui Y."/>
            <person name="Zhang H."/>
            <person name="O'Toole P.W."/>
        </authorList>
    </citation>
    <scope>NUCLEOTIDE SEQUENCE [LARGE SCALE GENOMIC DNA]</scope>
    <source>
        <strain evidence="16 17">DSM 19519</strain>
    </source>
</reference>
<dbReference type="Proteomes" id="UP000051448">
    <property type="component" value="Unassembled WGS sequence"/>
</dbReference>
<evidence type="ECO:0000313" key="17">
    <source>
        <dbReference type="Proteomes" id="UP000051448"/>
    </source>
</evidence>
<dbReference type="EC" id="2.7.1.26" evidence="14"/>
<dbReference type="EC" id="2.7.7.2" evidence="14"/>
<dbReference type="PANTHER" id="PTHR22749:SF6">
    <property type="entry name" value="RIBOFLAVIN KINASE"/>
    <property type="match status" value="1"/>
</dbReference>
<dbReference type="PIRSF" id="PIRSF004491">
    <property type="entry name" value="FAD_Synth"/>
    <property type="match status" value="1"/>
</dbReference>
<evidence type="ECO:0000256" key="12">
    <source>
        <dbReference type="ARBA" id="ARBA00047880"/>
    </source>
</evidence>
<keyword evidence="4 14" id="KW-0288">FMN</keyword>
<evidence type="ECO:0000256" key="1">
    <source>
        <dbReference type="ARBA" id="ARBA00004726"/>
    </source>
</evidence>
<evidence type="ECO:0000256" key="7">
    <source>
        <dbReference type="ARBA" id="ARBA00022741"/>
    </source>
</evidence>
<dbReference type="RefSeq" id="WP_057868487.1">
    <property type="nucleotide sequence ID" value="NZ_AZDX01000001.1"/>
</dbReference>
<dbReference type="STRING" id="1423759.FC92_GL000083"/>
<evidence type="ECO:0000259" key="15">
    <source>
        <dbReference type="SMART" id="SM00904"/>
    </source>
</evidence>
<dbReference type="UniPathway" id="UPA00277">
    <property type="reaction ID" value="UER00407"/>
</dbReference>
<comment type="catalytic activity">
    <reaction evidence="12 14">
        <text>riboflavin + ATP = FMN + ADP + H(+)</text>
        <dbReference type="Rhea" id="RHEA:14357"/>
        <dbReference type="ChEBI" id="CHEBI:15378"/>
        <dbReference type="ChEBI" id="CHEBI:30616"/>
        <dbReference type="ChEBI" id="CHEBI:57986"/>
        <dbReference type="ChEBI" id="CHEBI:58210"/>
        <dbReference type="ChEBI" id="CHEBI:456216"/>
        <dbReference type="EC" id="2.7.1.26"/>
    </reaction>
</comment>
<evidence type="ECO:0000256" key="10">
    <source>
        <dbReference type="ARBA" id="ARBA00022840"/>
    </source>
</evidence>
<keyword evidence="5 14" id="KW-0808">Transferase</keyword>
<keyword evidence="17" id="KW-1185">Reference proteome</keyword>
<dbReference type="Pfam" id="PF01687">
    <property type="entry name" value="Flavokinase"/>
    <property type="match status" value="1"/>
</dbReference>
<dbReference type="AlphaFoldDB" id="A0A0R1MT88"/>
<dbReference type="GeneID" id="98311178"/>
<keyword evidence="9 14" id="KW-0274">FAD</keyword>
<dbReference type="NCBIfam" id="TIGR00083">
    <property type="entry name" value="ribF"/>
    <property type="match status" value="1"/>
</dbReference>
<feature type="domain" description="Riboflavin kinase" evidence="15">
    <location>
        <begin position="186"/>
        <end position="311"/>
    </location>
</feature>
<evidence type="ECO:0000313" key="16">
    <source>
        <dbReference type="EMBL" id="KRL08293.1"/>
    </source>
</evidence>
<comment type="caution">
    <text evidence="16">The sequence shown here is derived from an EMBL/GenBank/DDBJ whole genome shotgun (WGS) entry which is preliminary data.</text>
</comment>
<dbReference type="Gene3D" id="3.40.50.620">
    <property type="entry name" value="HUPs"/>
    <property type="match status" value="1"/>
</dbReference>
<evidence type="ECO:0000256" key="8">
    <source>
        <dbReference type="ARBA" id="ARBA00022777"/>
    </source>
</evidence>
<gene>
    <name evidence="16" type="ORF">FC92_GL000083</name>
</gene>
<keyword evidence="3 14" id="KW-0285">Flavoprotein</keyword>
<dbReference type="UniPathway" id="UPA00276">
    <property type="reaction ID" value="UER00406"/>
</dbReference>
<evidence type="ECO:0000256" key="11">
    <source>
        <dbReference type="ARBA" id="ARBA00023268"/>
    </source>
</evidence>
<evidence type="ECO:0000256" key="13">
    <source>
        <dbReference type="ARBA" id="ARBA00049494"/>
    </source>
</evidence>
<dbReference type="Gene3D" id="2.40.30.30">
    <property type="entry name" value="Riboflavin kinase-like"/>
    <property type="match status" value="1"/>
</dbReference>
<dbReference type="FunFam" id="3.40.50.620:FF:000021">
    <property type="entry name" value="Riboflavin biosynthesis protein"/>
    <property type="match status" value="1"/>
</dbReference>